<dbReference type="GO" id="GO:0005829">
    <property type="term" value="C:cytosol"/>
    <property type="evidence" value="ECO:0007669"/>
    <property type="project" value="TreeGrafter"/>
</dbReference>
<keyword evidence="2 6" id="KW-0963">Cytoplasm</keyword>
<dbReference type="InterPro" id="IPR026564">
    <property type="entry name" value="Transcrip_reg_TACO1-like_dom3"/>
</dbReference>
<comment type="caution">
    <text evidence="9">The sequence shown here is derived from an EMBL/GenBank/DDBJ whole genome shotgun (WGS) entry which is preliminary data.</text>
</comment>
<evidence type="ECO:0000313" key="9">
    <source>
        <dbReference type="EMBL" id="RPF49716.1"/>
    </source>
</evidence>
<keyword evidence="5 6" id="KW-0804">Transcription</keyword>
<dbReference type="Gene3D" id="1.10.10.200">
    <property type="match status" value="1"/>
</dbReference>
<dbReference type="Pfam" id="PF20772">
    <property type="entry name" value="TACO1_YebC_N"/>
    <property type="match status" value="1"/>
</dbReference>
<evidence type="ECO:0000256" key="6">
    <source>
        <dbReference type="HAMAP-Rule" id="MF_00693"/>
    </source>
</evidence>
<dbReference type="InterPro" id="IPR002876">
    <property type="entry name" value="Transcrip_reg_TACO1-like"/>
</dbReference>
<dbReference type="Gene3D" id="3.30.70.980">
    <property type="match status" value="2"/>
</dbReference>
<dbReference type="GO" id="GO:0003677">
    <property type="term" value="F:DNA binding"/>
    <property type="evidence" value="ECO:0007669"/>
    <property type="project" value="UniProtKB-UniRule"/>
</dbReference>
<dbReference type="InterPro" id="IPR017856">
    <property type="entry name" value="Integrase-like_N"/>
</dbReference>
<evidence type="ECO:0000313" key="10">
    <source>
        <dbReference type="Proteomes" id="UP000282654"/>
    </source>
</evidence>
<accession>A0A3N5AWT4</accession>
<dbReference type="Proteomes" id="UP000282654">
    <property type="component" value="Unassembled WGS sequence"/>
</dbReference>
<dbReference type="AlphaFoldDB" id="A0A3N5AWT4"/>
<feature type="domain" description="TACO1/YebC-like N-terminal" evidence="8">
    <location>
        <begin position="5"/>
        <end position="76"/>
    </location>
</feature>
<dbReference type="NCBIfam" id="TIGR01033">
    <property type="entry name" value="YebC/PmpR family DNA-binding transcriptional regulator"/>
    <property type="match status" value="1"/>
</dbReference>
<evidence type="ECO:0000256" key="2">
    <source>
        <dbReference type="ARBA" id="ARBA00022490"/>
    </source>
</evidence>
<keyword evidence="10" id="KW-1185">Reference proteome</keyword>
<reference evidence="9 10" key="1">
    <citation type="submission" date="2018-11" db="EMBL/GenBank/DDBJ databases">
        <title>Genomic Encyclopedia of Type Strains, Phase IV (KMG-IV): sequencing the most valuable type-strain genomes for metagenomic binning, comparative biology and taxonomic classification.</title>
        <authorList>
            <person name="Goeker M."/>
        </authorList>
    </citation>
    <scope>NUCLEOTIDE SEQUENCE [LARGE SCALE GENOMIC DNA]</scope>
    <source>
        <strain evidence="9 10">DSM 102936</strain>
    </source>
</reference>
<keyword evidence="4 6" id="KW-0238">DNA-binding</keyword>
<evidence type="ECO:0000259" key="7">
    <source>
        <dbReference type="Pfam" id="PF01709"/>
    </source>
</evidence>
<dbReference type="EMBL" id="RKRE01000001">
    <property type="protein sequence ID" value="RPF49716.1"/>
    <property type="molecule type" value="Genomic_DNA"/>
</dbReference>
<sequence length="251" mass="27314">MAGHSKWAQIKRKKAKVDAARGKIFTRLSREIIMAARLGGADPEANPRLKAAIQRAREANIPFDNIQRAIQKATGELGGAAYEEVFYEGYGPGGVAILVKAATDNRNRTASEVRHLFTKYGGSLGEAGCVAWLFQLKGLILVGKNRGFSEDELMLLALEGGAEDLKAGEELFEITTAPEDLTRVKDFLVGQGVVVDEAELTFIPQNTVPVEGEEALRLLRLVEALEELDDVQEVYANFDVPPEVMEEATAG</sequence>
<dbReference type="InterPro" id="IPR048300">
    <property type="entry name" value="TACO1_YebC-like_2nd/3rd_dom"/>
</dbReference>
<evidence type="ECO:0000256" key="1">
    <source>
        <dbReference type="ARBA" id="ARBA00008724"/>
    </source>
</evidence>
<dbReference type="NCBIfam" id="NF009044">
    <property type="entry name" value="PRK12378.1"/>
    <property type="match status" value="1"/>
</dbReference>
<dbReference type="InterPro" id="IPR029072">
    <property type="entry name" value="YebC-like"/>
</dbReference>
<evidence type="ECO:0000259" key="8">
    <source>
        <dbReference type="Pfam" id="PF20772"/>
    </source>
</evidence>
<comment type="subcellular location">
    <subcellularLocation>
        <location evidence="6">Cytoplasm</location>
    </subcellularLocation>
</comment>
<dbReference type="GO" id="GO:0006355">
    <property type="term" value="P:regulation of DNA-templated transcription"/>
    <property type="evidence" value="ECO:0007669"/>
    <property type="project" value="UniProtKB-UniRule"/>
</dbReference>
<evidence type="ECO:0000256" key="5">
    <source>
        <dbReference type="ARBA" id="ARBA00023163"/>
    </source>
</evidence>
<dbReference type="Pfam" id="PF01709">
    <property type="entry name" value="Transcrip_reg"/>
    <property type="match status" value="1"/>
</dbReference>
<dbReference type="SUPFAM" id="SSF75625">
    <property type="entry name" value="YebC-like"/>
    <property type="match status" value="1"/>
</dbReference>
<dbReference type="PANTHER" id="PTHR12532:SF6">
    <property type="entry name" value="TRANSCRIPTIONAL REGULATORY PROTEIN YEBC-RELATED"/>
    <property type="match status" value="1"/>
</dbReference>
<dbReference type="InterPro" id="IPR049083">
    <property type="entry name" value="TACO1_YebC_N"/>
</dbReference>
<comment type="similarity">
    <text evidence="1 6">Belongs to the TACO1 family.</text>
</comment>
<protein>
    <recommendedName>
        <fullName evidence="6">Probable transcriptional regulatory protein EDD75_0536</fullName>
    </recommendedName>
</protein>
<dbReference type="PANTHER" id="PTHR12532">
    <property type="entry name" value="TRANSLATIONAL ACTIVATOR OF CYTOCHROME C OXIDASE 1"/>
    <property type="match status" value="1"/>
</dbReference>
<dbReference type="HAMAP" id="MF_00693">
    <property type="entry name" value="Transcrip_reg_TACO1"/>
    <property type="match status" value="1"/>
</dbReference>
<organism evidence="9 10">
    <name type="scientific">Thermodesulfitimonas autotrophica</name>
    <dbReference type="NCBI Taxonomy" id="1894989"/>
    <lineage>
        <taxon>Bacteria</taxon>
        <taxon>Bacillati</taxon>
        <taxon>Bacillota</taxon>
        <taxon>Clostridia</taxon>
        <taxon>Thermoanaerobacterales</taxon>
        <taxon>Thermoanaerobacteraceae</taxon>
        <taxon>Thermodesulfitimonas</taxon>
    </lineage>
</organism>
<feature type="domain" description="TACO1/YebC-like second and third" evidence="7">
    <location>
        <begin position="82"/>
        <end position="238"/>
    </location>
</feature>
<dbReference type="FunFam" id="1.10.10.200:FF:000002">
    <property type="entry name" value="Probable transcriptional regulatory protein CLM62_37755"/>
    <property type="match status" value="1"/>
</dbReference>
<gene>
    <name evidence="9" type="ORF">EDD75_0536</name>
</gene>
<dbReference type="OrthoDB" id="9781053at2"/>
<evidence type="ECO:0000256" key="3">
    <source>
        <dbReference type="ARBA" id="ARBA00023015"/>
    </source>
</evidence>
<keyword evidence="3 6" id="KW-0805">Transcription regulation</keyword>
<evidence type="ECO:0000256" key="4">
    <source>
        <dbReference type="ARBA" id="ARBA00023125"/>
    </source>
</evidence>
<dbReference type="RefSeq" id="WP_123927606.1">
    <property type="nucleotide sequence ID" value="NZ_RKRE01000001.1"/>
</dbReference>
<name>A0A3N5AWT4_9THEO</name>
<proteinExistence type="inferred from homology"/>
<dbReference type="NCBIfam" id="NF001030">
    <property type="entry name" value="PRK00110.1"/>
    <property type="match status" value="1"/>
</dbReference>